<protein>
    <submittedName>
        <fullName evidence="2">Uncharacterized protein</fullName>
    </submittedName>
</protein>
<gene>
    <name evidence="2" type="ORF">PXH69_24670</name>
</gene>
<dbReference type="RefSeq" id="WP_275232404.1">
    <property type="nucleotide sequence ID" value="NZ_JARDXE010000017.1"/>
</dbReference>
<reference evidence="2" key="1">
    <citation type="submission" date="2023-02" db="EMBL/GenBank/DDBJ databases">
        <title>A novel hydrolase synthesized by Rhodococcus erythropolis HQ is responsible for the detoxification of Zearalenone.</title>
        <authorList>
            <person name="Hu J."/>
            <person name="Xu J."/>
        </authorList>
    </citation>
    <scope>NUCLEOTIDE SEQUENCE</scope>
    <source>
        <strain evidence="2">HQ</strain>
    </source>
</reference>
<comment type="caution">
    <text evidence="2">The sequence shown here is derived from an EMBL/GenBank/DDBJ whole genome shotgun (WGS) entry which is preliminary data.</text>
</comment>
<dbReference type="EMBL" id="JARDXE010000017">
    <property type="protein sequence ID" value="MDE8648166.1"/>
    <property type="molecule type" value="Genomic_DNA"/>
</dbReference>
<name>A0AAW6LRT0_RHOSG</name>
<organism evidence="2 3">
    <name type="scientific">Rhodococcus qingshengii</name>
    <dbReference type="NCBI Taxonomy" id="334542"/>
    <lineage>
        <taxon>Bacteria</taxon>
        <taxon>Bacillati</taxon>
        <taxon>Actinomycetota</taxon>
        <taxon>Actinomycetes</taxon>
        <taxon>Mycobacteriales</taxon>
        <taxon>Nocardiaceae</taxon>
        <taxon>Rhodococcus</taxon>
        <taxon>Rhodococcus erythropolis group</taxon>
    </lineage>
</organism>
<keyword evidence="1" id="KW-0812">Transmembrane</keyword>
<keyword evidence="1" id="KW-0472">Membrane</keyword>
<evidence type="ECO:0000313" key="2">
    <source>
        <dbReference type="EMBL" id="MDE8648166.1"/>
    </source>
</evidence>
<dbReference type="Proteomes" id="UP001217325">
    <property type="component" value="Unassembled WGS sequence"/>
</dbReference>
<proteinExistence type="predicted"/>
<feature type="transmembrane region" description="Helical" evidence="1">
    <location>
        <begin position="6"/>
        <end position="23"/>
    </location>
</feature>
<dbReference type="AlphaFoldDB" id="A0AAW6LRT0"/>
<accession>A0AAW6LRT0</accession>
<evidence type="ECO:0000256" key="1">
    <source>
        <dbReference type="SAM" id="Phobius"/>
    </source>
</evidence>
<keyword evidence="1" id="KW-1133">Transmembrane helix</keyword>
<evidence type="ECO:0000313" key="3">
    <source>
        <dbReference type="Proteomes" id="UP001217325"/>
    </source>
</evidence>
<sequence>MIEFLIGALVGVGIGCFITGIVLKRKKVEFDCEKNLHQWSPIKLHKYVDGSVQQRDCIMCGFLEMHNGLSWKPLRTYPSKKGGKA</sequence>